<reference evidence="3 4" key="1">
    <citation type="submission" date="2019-03" db="EMBL/GenBank/DDBJ databases">
        <title>Genomic Encyclopedia of Type Strains, Phase IV (KMG-IV): sequencing the most valuable type-strain genomes for metagenomic binning, comparative biology and taxonomic classification.</title>
        <authorList>
            <person name="Goeker M."/>
        </authorList>
    </citation>
    <scope>NUCLEOTIDE SEQUENCE [LARGE SCALE GENOMIC DNA]</scope>
    <source>
        <strain evidence="3 4">DSM 7445</strain>
    </source>
</reference>
<name>A0A4R3I498_PAULE</name>
<accession>A0A4R3I498</accession>
<dbReference type="InterPro" id="IPR008927">
    <property type="entry name" value="6-PGluconate_DH-like_C_sf"/>
</dbReference>
<feature type="domain" description="DUF2520" evidence="2">
    <location>
        <begin position="143"/>
        <end position="269"/>
    </location>
</feature>
<keyword evidence="4" id="KW-1185">Reference proteome</keyword>
<dbReference type="EMBL" id="SLZQ01000001">
    <property type="protein sequence ID" value="TCS39555.1"/>
    <property type="molecule type" value="Genomic_DNA"/>
</dbReference>
<proteinExistence type="predicted"/>
<dbReference type="Pfam" id="PF10727">
    <property type="entry name" value="Rossmann-like"/>
    <property type="match status" value="1"/>
</dbReference>
<evidence type="ECO:0000259" key="2">
    <source>
        <dbReference type="Pfam" id="PF10728"/>
    </source>
</evidence>
<evidence type="ECO:0000259" key="1">
    <source>
        <dbReference type="Pfam" id="PF10727"/>
    </source>
</evidence>
<dbReference type="Proteomes" id="UP000295382">
    <property type="component" value="Unassembled WGS sequence"/>
</dbReference>
<dbReference type="Gene3D" id="3.40.50.720">
    <property type="entry name" value="NAD(P)-binding Rossmann-like Domain"/>
    <property type="match status" value="1"/>
</dbReference>
<comment type="caution">
    <text evidence="3">The sequence shown here is derived from an EMBL/GenBank/DDBJ whole genome shotgun (WGS) entry which is preliminary data.</text>
</comment>
<dbReference type="PANTHER" id="PTHR40459:SF1">
    <property type="entry name" value="CONSERVED HYPOTHETICAL ALANINE AND LEUCINE RICH PROTEIN"/>
    <property type="match status" value="1"/>
</dbReference>
<dbReference type="OrthoDB" id="8650434at2"/>
<dbReference type="Gene3D" id="1.10.1040.20">
    <property type="entry name" value="ProC-like, C-terminal domain"/>
    <property type="match status" value="1"/>
</dbReference>
<feature type="domain" description="Putative oxidoreductase/dehydrogenase Rossmann-like" evidence="1">
    <location>
        <begin position="9"/>
        <end position="125"/>
    </location>
</feature>
<evidence type="ECO:0000313" key="3">
    <source>
        <dbReference type="EMBL" id="TCS39555.1"/>
    </source>
</evidence>
<dbReference type="InterPro" id="IPR018931">
    <property type="entry name" value="DUF2520"/>
</dbReference>
<dbReference type="InterPro" id="IPR019665">
    <property type="entry name" value="OxRdtase/DH_put_Rossmann_dom"/>
</dbReference>
<sequence length="283" mass="29980">MAGSVLNASLSIIGAGKVGRTLAKLWADNGVFRLQDMLCQSQKNADSATGFVGSGRAVSDYAALLPADIYLIATSDDRIESSCEELTRRGLISASTIVFHCSGALASSILHTATQQGAAVASIHPIRSFANPEQVAKDFTGTWCGMEGDQRALDILSPAFEAIGAKTANIRTDAKIHYHAGAVFASNYLVTLLDIAVQSYARAGIASDTALDMMAPLVRETVQNVFRLGPETALTGPVARGDMATANKQWQAVAAADATHGRLYEQLMQLTVELAARRKPPEK</sequence>
<dbReference type="PANTHER" id="PTHR40459">
    <property type="entry name" value="CONSERVED HYPOTHETICAL ALANINE AND LEUCINE RICH PROTEIN"/>
    <property type="match status" value="1"/>
</dbReference>
<dbReference type="InterPro" id="IPR036291">
    <property type="entry name" value="NAD(P)-bd_dom_sf"/>
</dbReference>
<dbReference type="SUPFAM" id="SSF51735">
    <property type="entry name" value="NAD(P)-binding Rossmann-fold domains"/>
    <property type="match status" value="1"/>
</dbReference>
<protein>
    <submittedName>
        <fullName evidence="3">Putative short-subunit dehydrogenase-like oxidoreductase (DUF2520 family)</fullName>
    </submittedName>
</protein>
<dbReference type="InterPro" id="IPR037108">
    <property type="entry name" value="TM1727-like_C_sf"/>
</dbReference>
<dbReference type="AlphaFoldDB" id="A0A4R3I498"/>
<dbReference type="Pfam" id="PF10728">
    <property type="entry name" value="DUF2520"/>
    <property type="match status" value="1"/>
</dbReference>
<dbReference type="SUPFAM" id="SSF48179">
    <property type="entry name" value="6-phosphogluconate dehydrogenase C-terminal domain-like"/>
    <property type="match status" value="1"/>
</dbReference>
<evidence type="ECO:0000313" key="4">
    <source>
        <dbReference type="Proteomes" id="UP000295382"/>
    </source>
</evidence>
<organism evidence="3 4">
    <name type="scientific">Paucimonas lemoignei</name>
    <name type="common">Pseudomonas lemoignei</name>
    <dbReference type="NCBI Taxonomy" id="29443"/>
    <lineage>
        <taxon>Bacteria</taxon>
        <taxon>Pseudomonadati</taxon>
        <taxon>Pseudomonadota</taxon>
        <taxon>Betaproteobacteria</taxon>
        <taxon>Burkholderiales</taxon>
        <taxon>Burkholderiaceae</taxon>
        <taxon>Paucimonas</taxon>
    </lineage>
</organism>
<gene>
    <name evidence="3" type="ORF">EDC30_101511</name>
</gene>